<keyword evidence="1" id="KW-0472">Membrane</keyword>
<organism evidence="3 4">
    <name type="scientific">Maridesulfovibrio hydrothermalis AM13 = DSM 14728</name>
    <dbReference type="NCBI Taxonomy" id="1121451"/>
    <lineage>
        <taxon>Bacteria</taxon>
        <taxon>Pseudomonadati</taxon>
        <taxon>Thermodesulfobacteriota</taxon>
        <taxon>Desulfovibrionia</taxon>
        <taxon>Desulfovibrionales</taxon>
        <taxon>Desulfovibrionaceae</taxon>
        <taxon>Maridesulfovibrio</taxon>
    </lineage>
</organism>
<dbReference type="EMBL" id="FO203522">
    <property type="protein sequence ID" value="CCO23476.1"/>
    <property type="molecule type" value="Genomic_DNA"/>
</dbReference>
<dbReference type="HOGENOM" id="CLU_2989231_0_0_7"/>
<dbReference type="Pfam" id="PF01569">
    <property type="entry name" value="PAP2"/>
    <property type="match status" value="1"/>
</dbReference>
<name>L0RD58_9BACT</name>
<dbReference type="Proteomes" id="UP000010808">
    <property type="component" value="Chromosome"/>
</dbReference>
<keyword evidence="1" id="KW-0812">Transmembrane</keyword>
<dbReference type="RefSeq" id="WP_015336080.1">
    <property type="nucleotide sequence ID" value="NC_020055.1"/>
</dbReference>
<evidence type="ECO:0000256" key="1">
    <source>
        <dbReference type="SAM" id="Phobius"/>
    </source>
</evidence>
<dbReference type="SUPFAM" id="SSF48317">
    <property type="entry name" value="Acid phosphatase/Vanadium-dependent haloperoxidase"/>
    <property type="match status" value="1"/>
</dbReference>
<sequence length="57" mass="6530">MPQKRCIPFIIAALVAVSRIIAGKHYPADVIFGAFIGMPCAVWSYYFLFYFLKKAER</sequence>
<proteinExistence type="predicted"/>
<dbReference type="Gene3D" id="1.20.144.10">
    <property type="entry name" value="Phosphatidic acid phosphatase type 2/haloperoxidase"/>
    <property type="match status" value="1"/>
</dbReference>
<dbReference type="eggNOG" id="COG0671">
    <property type="taxonomic scope" value="Bacteria"/>
</dbReference>
<keyword evidence="1" id="KW-1133">Transmembrane helix</keyword>
<feature type="domain" description="Phosphatidic acid phosphatase type 2/haloperoxidase" evidence="2">
    <location>
        <begin position="6"/>
        <end position="51"/>
    </location>
</feature>
<dbReference type="AlphaFoldDB" id="L0RD58"/>
<dbReference type="InterPro" id="IPR036938">
    <property type="entry name" value="PAP2/HPO_sf"/>
</dbReference>
<evidence type="ECO:0000313" key="3">
    <source>
        <dbReference type="EMBL" id="CCO23476.1"/>
    </source>
</evidence>
<reference evidence="3 4" key="1">
    <citation type="submission" date="2012-10" db="EMBL/GenBank/DDBJ databases">
        <authorList>
            <person name="Genoscope - CEA"/>
        </authorList>
    </citation>
    <scope>NUCLEOTIDE SEQUENCE [LARGE SCALE GENOMIC DNA]</scope>
    <source>
        <strain evidence="4">AM13 / DSM 14728</strain>
    </source>
</reference>
<accession>L0RD58</accession>
<dbReference type="KEGG" id="dhy:DESAM_21195"/>
<gene>
    <name evidence="3" type="ORF">DESAM_21195</name>
</gene>
<protein>
    <submittedName>
        <fullName evidence="3">Phosphoesterase PA-phosphatase related</fullName>
    </submittedName>
</protein>
<feature type="transmembrane region" description="Helical" evidence="1">
    <location>
        <begin position="32"/>
        <end position="52"/>
    </location>
</feature>
<keyword evidence="4" id="KW-1185">Reference proteome</keyword>
<dbReference type="InterPro" id="IPR000326">
    <property type="entry name" value="PAP2/HPO"/>
</dbReference>
<evidence type="ECO:0000313" key="4">
    <source>
        <dbReference type="Proteomes" id="UP000010808"/>
    </source>
</evidence>
<dbReference type="PATRIC" id="fig|1121451.3.peg.1448"/>
<evidence type="ECO:0000259" key="2">
    <source>
        <dbReference type="Pfam" id="PF01569"/>
    </source>
</evidence>
<dbReference type="STRING" id="1121451.DESAM_21195"/>